<accession>A0A8H7MHK6</accession>
<evidence type="ECO:0000313" key="2">
    <source>
        <dbReference type="Proteomes" id="UP000651452"/>
    </source>
</evidence>
<dbReference type="Proteomes" id="UP000651452">
    <property type="component" value="Unassembled WGS sequence"/>
</dbReference>
<dbReference type="AlphaFoldDB" id="A0A8H7MHK6"/>
<dbReference type="OrthoDB" id="2947043at2759"/>
<comment type="caution">
    <text evidence="1">The sequence shown here is derived from an EMBL/GenBank/DDBJ whole genome shotgun (WGS) entry which is preliminary data.</text>
</comment>
<gene>
    <name evidence="1" type="ORF">EKO04_006826</name>
</gene>
<organism evidence="1 2">
    <name type="scientific">Ascochyta lentis</name>
    <dbReference type="NCBI Taxonomy" id="205686"/>
    <lineage>
        <taxon>Eukaryota</taxon>
        <taxon>Fungi</taxon>
        <taxon>Dikarya</taxon>
        <taxon>Ascomycota</taxon>
        <taxon>Pezizomycotina</taxon>
        <taxon>Dothideomycetes</taxon>
        <taxon>Pleosporomycetidae</taxon>
        <taxon>Pleosporales</taxon>
        <taxon>Pleosporineae</taxon>
        <taxon>Didymellaceae</taxon>
        <taxon>Ascochyta</taxon>
    </lineage>
</organism>
<evidence type="ECO:0000313" key="1">
    <source>
        <dbReference type="EMBL" id="KAF9694990.1"/>
    </source>
</evidence>
<reference evidence="1" key="1">
    <citation type="submission" date="2018-12" db="EMBL/GenBank/DDBJ databases">
        <authorList>
            <person name="Syme R.A."/>
            <person name="Farfan-Caceres L."/>
            <person name="Lichtenzveig J."/>
        </authorList>
    </citation>
    <scope>NUCLEOTIDE SEQUENCE</scope>
    <source>
        <strain evidence="1">Al4</strain>
    </source>
</reference>
<proteinExistence type="predicted"/>
<keyword evidence="2" id="KW-1185">Reference proteome</keyword>
<name>A0A8H7MHK6_9PLEO</name>
<protein>
    <recommendedName>
        <fullName evidence="3">SnoaL-like domain-containing protein</fullName>
    </recommendedName>
</protein>
<dbReference type="EMBL" id="RZGK01000012">
    <property type="protein sequence ID" value="KAF9694990.1"/>
    <property type="molecule type" value="Genomic_DNA"/>
</dbReference>
<sequence>MGTASTLSQICFSTPNLSIQSRSDPFCAPNYPTGMTDYNFSTRAGFQLAMKNALTTSSPEETKTYAEATVTPSFHHVFNGERLEYDAWFQSLENWRGKITNYDPKVEEFLRDGDQLAARMTGVVQLGGVETFFESFCFAKVDKESGKLMSLTERAVWGEMGKNEVHAMA</sequence>
<reference evidence="1" key="2">
    <citation type="submission" date="2020-09" db="EMBL/GenBank/DDBJ databases">
        <title>Reference genome assembly for Australian Ascochyta lentis isolate Al4.</title>
        <authorList>
            <person name="Lee R.C."/>
            <person name="Farfan-Caceres L.M."/>
            <person name="Debler J.W."/>
            <person name="Williams A.H."/>
            <person name="Henares B.M."/>
        </authorList>
    </citation>
    <scope>NUCLEOTIDE SEQUENCE</scope>
    <source>
        <strain evidence="1">Al4</strain>
    </source>
</reference>
<evidence type="ECO:0008006" key="3">
    <source>
        <dbReference type="Google" id="ProtNLM"/>
    </source>
</evidence>